<evidence type="ECO:0000259" key="5">
    <source>
        <dbReference type="SMART" id="SM00235"/>
    </source>
</evidence>
<dbReference type="SUPFAM" id="SSF55486">
    <property type="entry name" value="Metalloproteases ('zincins'), catalytic domain"/>
    <property type="match status" value="1"/>
</dbReference>
<evidence type="ECO:0000256" key="2">
    <source>
        <dbReference type="ARBA" id="ARBA00022723"/>
    </source>
</evidence>
<dbReference type="Pfam" id="PF00413">
    <property type="entry name" value="Peptidase_M10"/>
    <property type="match status" value="1"/>
</dbReference>
<keyword evidence="1" id="KW-0645">Protease</keyword>
<accession>A0ABW4D1U1</accession>
<keyword evidence="4" id="KW-0862">Zinc</keyword>
<dbReference type="Proteomes" id="UP001597189">
    <property type="component" value="Unassembled WGS sequence"/>
</dbReference>
<evidence type="ECO:0000313" key="6">
    <source>
        <dbReference type="EMBL" id="MFD1454546.1"/>
    </source>
</evidence>
<name>A0ABW4D1U1_9LACO</name>
<evidence type="ECO:0000256" key="1">
    <source>
        <dbReference type="ARBA" id="ARBA00022670"/>
    </source>
</evidence>
<dbReference type="EMBL" id="JBHTOD010000002">
    <property type="protein sequence ID" value="MFD1454546.1"/>
    <property type="molecule type" value="Genomic_DNA"/>
</dbReference>
<keyword evidence="7" id="KW-1185">Reference proteome</keyword>
<gene>
    <name evidence="6" type="ORF">ACFQ44_02475</name>
</gene>
<proteinExistence type="predicted"/>
<dbReference type="InterPro" id="IPR006026">
    <property type="entry name" value="Peptidase_Metallo"/>
</dbReference>
<evidence type="ECO:0000313" key="7">
    <source>
        <dbReference type="Proteomes" id="UP001597189"/>
    </source>
</evidence>
<protein>
    <submittedName>
        <fullName evidence="6">Matrixin family metalloprotease</fullName>
        <ecNumber evidence="6">3.4.24.-</ecNumber>
    </submittedName>
</protein>
<comment type="caution">
    <text evidence="6">The sequence shown here is derived from an EMBL/GenBank/DDBJ whole genome shotgun (WGS) entry which is preliminary data.</text>
</comment>
<dbReference type="EC" id="3.4.24.-" evidence="6"/>
<reference evidence="7" key="1">
    <citation type="journal article" date="2019" name="Int. J. Syst. Evol. Microbiol.">
        <title>The Global Catalogue of Microorganisms (GCM) 10K type strain sequencing project: providing services to taxonomists for standard genome sequencing and annotation.</title>
        <authorList>
            <consortium name="The Broad Institute Genomics Platform"/>
            <consortium name="The Broad Institute Genome Sequencing Center for Infectious Disease"/>
            <person name="Wu L."/>
            <person name="Ma J."/>
        </authorList>
    </citation>
    <scope>NUCLEOTIDE SEQUENCE [LARGE SCALE GENOMIC DNA]</scope>
    <source>
        <strain evidence="7">CCM 8979</strain>
    </source>
</reference>
<dbReference type="InterPro" id="IPR001818">
    <property type="entry name" value="Pept_M10_metallopeptidase"/>
</dbReference>
<dbReference type="InterPro" id="IPR024079">
    <property type="entry name" value="MetalloPept_cat_dom_sf"/>
</dbReference>
<evidence type="ECO:0000256" key="4">
    <source>
        <dbReference type="ARBA" id="ARBA00022833"/>
    </source>
</evidence>
<sequence length="239" mass="26241">MKIVRRLLLAIVLGIVVFIAVNWQPLLTQFTYYRAAIVATLTGKAQSATSQSQSGNYQASGYILRNTSDGTTQTGADETPVEEAMQGLLLQKKYYYHFAKNTPEKVREVFTYAVDVYDQTGIVQLVAGTGSSKTNQITFGTYHKREPKGQTTIEYGHGGPQITQRISWRGILTTNTATAKLNATYPHAFKHSVAVHELGHALGLDHSSDKSSVMTPLDHGKTQLSTADLASLRAIYDKD</sequence>
<keyword evidence="2" id="KW-0479">Metal-binding</keyword>
<dbReference type="Gene3D" id="3.40.390.10">
    <property type="entry name" value="Collagenase (Catalytic Domain)"/>
    <property type="match status" value="1"/>
</dbReference>
<feature type="domain" description="Peptidase metallopeptidase" evidence="5">
    <location>
        <begin position="86"/>
        <end position="238"/>
    </location>
</feature>
<dbReference type="RefSeq" id="WP_203643471.1">
    <property type="nucleotide sequence ID" value="NZ_BOLN01000002.1"/>
</dbReference>
<dbReference type="SMART" id="SM00235">
    <property type="entry name" value="ZnMc"/>
    <property type="match status" value="1"/>
</dbReference>
<dbReference type="GO" id="GO:0008237">
    <property type="term" value="F:metallopeptidase activity"/>
    <property type="evidence" value="ECO:0007669"/>
    <property type="project" value="UniProtKB-KW"/>
</dbReference>
<evidence type="ECO:0000256" key="3">
    <source>
        <dbReference type="ARBA" id="ARBA00022801"/>
    </source>
</evidence>
<organism evidence="6 7">
    <name type="scientific">Levilactobacillus lanxiensis</name>
    <dbReference type="NCBI Taxonomy" id="2799568"/>
    <lineage>
        <taxon>Bacteria</taxon>
        <taxon>Bacillati</taxon>
        <taxon>Bacillota</taxon>
        <taxon>Bacilli</taxon>
        <taxon>Lactobacillales</taxon>
        <taxon>Lactobacillaceae</taxon>
        <taxon>Levilactobacillus</taxon>
    </lineage>
</organism>
<keyword evidence="3 6" id="KW-0378">Hydrolase</keyword>
<keyword evidence="6" id="KW-0482">Metalloprotease</keyword>